<organism evidence="1 2">
    <name type="scientific">Nonomuraea fuscirosea</name>
    <dbReference type="NCBI Taxonomy" id="1291556"/>
    <lineage>
        <taxon>Bacteria</taxon>
        <taxon>Bacillati</taxon>
        <taxon>Actinomycetota</taxon>
        <taxon>Actinomycetes</taxon>
        <taxon>Streptosporangiales</taxon>
        <taxon>Streptosporangiaceae</taxon>
        <taxon>Nonomuraea</taxon>
    </lineage>
</organism>
<dbReference type="Proteomes" id="UP000238312">
    <property type="component" value="Unassembled WGS sequence"/>
</dbReference>
<sequence length="74" mass="8068">MDDWLTDTRTSYDTVASSADQLRGAVGERPYVRAALALFADLLRDAGFAVETQLTVHLDEKVPGAMLFARPGRA</sequence>
<proteinExistence type="predicted"/>
<reference evidence="1 2" key="1">
    <citation type="submission" date="2018-03" db="EMBL/GenBank/DDBJ databases">
        <title>Genomic Encyclopedia of Type Strains, Phase III (KMG-III): the genomes of soil and plant-associated and newly described type strains.</title>
        <authorList>
            <person name="Whitman W."/>
        </authorList>
    </citation>
    <scope>NUCLEOTIDE SEQUENCE [LARGE SCALE GENOMIC DNA]</scope>
    <source>
        <strain evidence="1 2">CGMCC 4.7104</strain>
    </source>
</reference>
<dbReference type="AlphaFoldDB" id="A0A2T0N5L3"/>
<evidence type="ECO:0000313" key="2">
    <source>
        <dbReference type="Proteomes" id="UP000238312"/>
    </source>
</evidence>
<dbReference type="EMBL" id="PVNG01000004">
    <property type="protein sequence ID" value="PRX67669.1"/>
    <property type="molecule type" value="Genomic_DNA"/>
</dbReference>
<name>A0A2T0N5L3_9ACTN</name>
<gene>
    <name evidence="1" type="ORF">B0I32_104426</name>
</gene>
<protein>
    <submittedName>
        <fullName evidence="1">Uncharacterized protein</fullName>
    </submittedName>
</protein>
<accession>A0A2T0N5L3</accession>
<comment type="caution">
    <text evidence="1">The sequence shown here is derived from an EMBL/GenBank/DDBJ whole genome shotgun (WGS) entry which is preliminary data.</text>
</comment>
<keyword evidence="2" id="KW-1185">Reference proteome</keyword>
<dbReference type="RefSeq" id="WP_219911743.1">
    <property type="nucleotide sequence ID" value="NZ_PVNG01000004.1"/>
</dbReference>
<evidence type="ECO:0000313" key="1">
    <source>
        <dbReference type="EMBL" id="PRX67669.1"/>
    </source>
</evidence>